<dbReference type="Proteomes" id="UP000663873">
    <property type="component" value="Unassembled WGS sequence"/>
</dbReference>
<evidence type="ECO:0000313" key="5">
    <source>
        <dbReference type="EMBL" id="CAF4374812.1"/>
    </source>
</evidence>
<dbReference type="PANTHER" id="PTHR33741:SF5">
    <property type="entry name" value="TRANSMEMBRANE PROTEIN DDB_G0269096-RELATED"/>
    <property type="match status" value="1"/>
</dbReference>
<reference evidence="3" key="1">
    <citation type="submission" date="2021-02" db="EMBL/GenBank/DDBJ databases">
        <authorList>
            <person name="Nowell W R."/>
        </authorList>
    </citation>
    <scope>NUCLEOTIDE SEQUENCE</scope>
</reference>
<sequence length="215" mass="22991">MSALPAKSVTKIVVGDQNDTTMNTKTSKSKCQWLRTYFSKWTGQHTALPPSATFFDCVVGFVSAFVSITILAVVHYQLLTSHDLVLFIASFGATAVLVYGLPLSPLAQPRSVVGGQVISAIIGCAVRVLFGTNGVTFVAAALAVSLALFVMQMTSTVHAPAGATALIVVISNTSFPWSGFQYVLMPVLSGSLILVFLAVVINNLVPTRHYPCHWW</sequence>
<feature type="transmembrane region" description="Helical" evidence="1">
    <location>
        <begin position="137"/>
        <end position="170"/>
    </location>
</feature>
<feature type="transmembrane region" description="Helical" evidence="1">
    <location>
        <begin position="84"/>
        <end position="101"/>
    </location>
</feature>
<name>A0A817MDX4_9BILA</name>
<feature type="domain" description="HPP transmembrane region" evidence="2">
    <location>
        <begin position="50"/>
        <end position="211"/>
    </location>
</feature>
<keyword evidence="1" id="KW-0472">Membrane</keyword>
<gene>
    <name evidence="4" type="ORF">KIK155_LOCUS22557</name>
    <name evidence="3" type="ORF">TIS948_LOCUS5863</name>
    <name evidence="6" type="ORF">TOA249_LOCUS13081</name>
    <name evidence="5" type="ORF">UJA718_LOCUS17337</name>
</gene>
<dbReference type="InterPro" id="IPR058581">
    <property type="entry name" value="TM_HPP"/>
</dbReference>
<evidence type="ECO:0000313" key="7">
    <source>
        <dbReference type="Proteomes" id="UP000663825"/>
    </source>
</evidence>
<dbReference type="EMBL" id="CAJNXB010000672">
    <property type="protein sequence ID" value="CAF3083723.1"/>
    <property type="molecule type" value="Genomic_DNA"/>
</dbReference>
<evidence type="ECO:0000313" key="6">
    <source>
        <dbReference type="EMBL" id="CAF4638161.1"/>
    </source>
</evidence>
<keyword evidence="1" id="KW-1133">Transmembrane helix</keyword>
<protein>
    <recommendedName>
        <fullName evidence="2">HPP transmembrane region domain-containing protein</fullName>
    </recommendedName>
</protein>
<dbReference type="PANTHER" id="PTHR33741">
    <property type="entry name" value="TRANSMEMBRANE PROTEIN DDB_G0269096-RELATED"/>
    <property type="match status" value="1"/>
</dbReference>
<evidence type="ECO:0000256" key="1">
    <source>
        <dbReference type="SAM" id="Phobius"/>
    </source>
</evidence>
<accession>A0A817MDX4</accession>
<dbReference type="Proteomes" id="UP000663865">
    <property type="component" value="Unassembled WGS sequence"/>
</dbReference>
<dbReference type="Pfam" id="PF04982">
    <property type="entry name" value="TM_HPP"/>
    <property type="match status" value="1"/>
</dbReference>
<dbReference type="Proteomes" id="UP000663838">
    <property type="component" value="Unassembled WGS sequence"/>
</dbReference>
<organism evidence="3 7">
    <name type="scientific">Rotaria socialis</name>
    <dbReference type="NCBI Taxonomy" id="392032"/>
    <lineage>
        <taxon>Eukaryota</taxon>
        <taxon>Metazoa</taxon>
        <taxon>Spiralia</taxon>
        <taxon>Gnathifera</taxon>
        <taxon>Rotifera</taxon>
        <taxon>Eurotatoria</taxon>
        <taxon>Bdelloidea</taxon>
        <taxon>Philodinida</taxon>
        <taxon>Philodinidae</taxon>
        <taxon>Rotaria</taxon>
    </lineage>
</organism>
<feature type="transmembrane region" description="Helical" evidence="1">
    <location>
        <begin position="52"/>
        <end position="72"/>
    </location>
</feature>
<dbReference type="EMBL" id="CAJOBP010002801">
    <property type="protein sequence ID" value="CAF4374812.1"/>
    <property type="molecule type" value="Genomic_DNA"/>
</dbReference>
<evidence type="ECO:0000313" key="4">
    <source>
        <dbReference type="EMBL" id="CAF3633956.1"/>
    </source>
</evidence>
<feature type="transmembrane region" description="Helical" evidence="1">
    <location>
        <begin position="182"/>
        <end position="205"/>
    </location>
</feature>
<evidence type="ECO:0000259" key="2">
    <source>
        <dbReference type="Pfam" id="PF04982"/>
    </source>
</evidence>
<evidence type="ECO:0000313" key="3">
    <source>
        <dbReference type="EMBL" id="CAF3083723.1"/>
    </source>
</evidence>
<dbReference type="InterPro" id="IPR007065">
    <property type="entry name" value="HPP"/>
</dbReference>
<proteinExistence type="predicted"/>
<keyword evidence="8" id="KW-1185">Reference proteome</keyword>
<comment type="caution">
    <text evidence="3">The sequence shown here is derived from an EMBL/GenBank/DDBJ whole genome shotgun (WGS) entry which is preliminary data.</text>
</comment>
<keyword evidence="1" id="KW-0812">Transmembrane</keyword>
<dbReference type="OrthoDB" id="2016548at2759"/>
<dbReference type="EMBL" id="CAJNYV010004012">
    <property type="protein sequence ID" value="CAF3633956.1"/>
    <property type="molecule type" value="Genomic_DNA"/>
</dbReference>
<dbReference type="EMBL" id="CAJOBS010000761">
    <property type="protein sequence ID" value="CAF4638161.1"/>
    <property type="molecule type" value="Genomic_DNA"/>
</dbReference>
<evidence type="ECO:0000313" key="8">
    <source>
        <dbReference type="Proteomes" id="UP000663873"/>
    </source>
</evidence>
<dbReference type="AlphaFoldDB" id="A0A817MDX4"/>
<dbReference type="Proteomes" id="UP000663825">
    <property type="component" value="Unassembled WGS sequence"/>
</dbReference>